<keyword evidence="3" id="KW-1185">Reference proteome</keyword>
<dbReference type="EMBL" id="QZWG01000006">
    <property type="protein sequence ID" value="RZC06010.1"/>
    <property type="molecule type" value="Genomic_DNA"/>
</dbReference>
<evidence type="ECO:0000313" key="3">
    <source>
        <dbReference type="Proteomes" id="UP000289340"/>
    </source>
</evidence>
<evidence type="ECO:0000313" key="2">
    <source>
        <dbReference type="EMBL" id="RZC06010.1"/>
    </source>
</evidence>
<feature type="transmembrane region" description="Helical" evidence="1">
    <location>
        <begin position="103"/>
        <end position="126"/>
    </location>
</feature>
<comment type="caution">
    <text evidence="2">The sequence shown here is derived from an EMBL/GenBank/DDBJ whole genome shotgun (WGS) entry which is preliminary data.</text>
</comment>
<sequence>MKLLQLRTKTSEEHHEDKCAEIFIKNKKFPLVFPWKFQVPTHRPPLWIAFCIDFATALTAASDLIHPSHHVVRHCRRRKYSAFRVALPCRRTSTVPRWRAAKIYSFIQMVLFSNGVDKFIVVFILIKITILCRTNKCLD</sequence>
<keyword evidence="1" id="KW-0812">Transmembrane</keyword>
<protein>
    <submittedName>
        <fullName evidence="2">Uncharacterized protein</fullName>
    </submittedName>
</protein>
<gene>
    <name evidence="2" type="ORF">D0Y65_013855</name>
</gene>
<keyword evidence="1" id="KW-1133">Transmembrane helix</keyword>
<dbReference type="AlphaFoldDB" id="A0A445K5B2"/>
<organism evidence="2 3">
    <name type="scientific">Glycine soja</name>
    <name type="common">Wild soybean</name>
    <dbReference type="NCBI Taxonomy" id="3848"/>
    <lineage>
        <taxon>Eukaryota</taxon>
        <taxon>Viridiplantae</taxon>
        <taxon>Streptophyta</taxon>
        <taxon>Embryophyta</taxon>
        <taxon>Tracheophyta</taxon>
        <taxon>Spermatophyta</taxon>
        <taxon>Magnoliopsida</taxon>
        <taxon>eudicotyledons</taxon>
        <taxon>Gunneridae</taxon>
        <taxon>Pentapetalae</taxon>
        <taxon>rosids</taxon>
        <taxon>fabids</taxon>
        <taxon>Fabales</taxon>
        <taxon>Fabaceae</taxon>
        <taxon>Papilionoideae</taxon>
        <taxon>50 kb inversion clade</taxon>
        <taxon>NPAAA clade</taxon>
        <taxon>indigoferoid/millettioid clade</taxon>
        <taxon>Phaseoleae</taxon>
        <taxon>Glycine</taxon>
        <taxon>Glycine subgen. Soja</taxon>
    </lineage>
</organism>
<keyword evidence="1" id="KW-0472">Membrane</keyword>
<evidence type="ECO:0000256" key="1">
    <source>
        <dbReference type="SAM" id="Phobius"/>
    </source>
</evidence>
<accession>A0A445K5B2</accession>
<reference evidence="2 3" key="1">
    <citation type="submission" date="2018-09" db="EMBL/GenBank/DDBJ databases">
        <title>A high-quality reference genome of wild soybean provides a powerful tool to mine soybean genomes.</title>
        <authorList>
            <person name="Xie M."/>
            <person name="Chung C.Y.L."/>
            <person name="Li M.-W."/>
            <person name="Wong F.-L."/>
            <person name="Chan T.-F."/>
            <person name="Lam H.-M."/>
        </authorList>
    </citation>
    <scope>NUCLEOTIDE SEQUENCE [LARGE SCALE GENOMIC DNA]</scope>
    <source>
        <strain evidence="3">cv. W05</strain>
        <tissue evidence="2">Hypocotyl of etiolated seedlings</tissue>
    </source>
</reference>
<name>A0A445K5B2_GLYSO</name>
<proteinExistence type="predicted"/>
<dbReference type="Proteomes" id="UP000289340">
    <property type="component" value="Chromosome 6"/>
</dbReference>